<keyword evidence="1" id="KW-0694">RNA-binding</keyword>
<gene>
    <name evidence="4" type="ORF">ECRASSUSDP1_LOCUS29338</name>
</gene>
<dbReference type="SUPFAM" id="SSF54197">
    <property type="entry name" value="HIT-like"/>
    <property type="match status" value="1"/>
</dbReference>
<sequence>MEPQSLRILIIGSIAQKECSPKSQIEKLEKFLNNLVKKNGNFDHIFCVGSVLGAEAKAMNDFKPYIKGQKEFSESCKVKFIDSSPMIGPFMHSKPEGHEIFKNFSFLGRSGIFEDKNGFRLAYLSGKDNDLYENRTMILDGNKELNDVKYTSNHFTSEDITKILEDYKKIVEKSGKPGVDLFLCNQWPINILKYTSDEFPDLYFNFSTKIAQVVNKVSPRYVITSSCGKDLFYQRNVFMNNEGFATRFVSLSSLPNPDSKTAFKDKYLHALSIKPLVHSTLEELTETEFGGATDQSKLAPGLRNPFLPPKGGDSDDYLIQEKLQLGVKLMEERKLTKDDDHEDSDESVQEIRNEIFVANLPRKCDYNDLKDFCARYGEIREIDMKYDNRTGKFRGFAIIKYNEDSCAEAAVEDSNRYRIQGRRISISYNKKRQAKKSTKTGDETCWFCFNNKDIERHLICNVGKELYVALPKGPVVDHHFLIIPKNHIQGTLALPESARNELEKTKKMLTDFITEHDENDYFIFERNLPLKFENAMHMNLQVISLPPGAYDLDDRIQDMLRASMLEFEVLSGPVEEAFREETEAGETEKYYLYFEYPGLRTAKGRGKVRLLVKVPKESNTNHLMQLGRVMVCELLEAREKANWKACELSKEEEISIVKKVTPMLEKYK</sequence>
<dbReference type="SUPFAM" id="SSF54928">
    <property type="entry name" value="RNA-binding domain, RBD"/>
    <property type="match status" value="1"/>
</dbReference>
<dbReference type="GO" id="GO:0003723">
    <property type="term" value="F:RNA binding"/>
    <property type="evidence" value="ECO:0007669"/>
    <property type="project" value="UniProtKB-UniRule"/>
</dbReference>
<evidence type="ECO:0000259" key="3">
    <source>
        <dbReference type="PROSITE" id="PS50102"/>
    </source>
</evidence>
<dbReference type="PANTHER" id="PTHR12072:SF4">
    <property type="entry name" value="CWF19-LIKE PROTEIN 1"/>
    <property type="match status" value="1"/>
</dbReference>
<dbReference type="GO" id="GO:0071014">
    <property type="term" value="C:post-mRNA release spliceosomal complex"/>
    <property type="evidence" value="ECO:0007669"/>
    <property type="project" value="TreeGrafter"/>
</dbReference>
<proteinExistence type="predicted"/>
<dbReference type="InterPro" id="IPR006768">
    <property type="entry name" value="Cwf19-like_C_dom-1"/>
</dbReference>
<comment type="caution">
    <text evidence="4">The sequence shown here is derived from an EMBL/GenBank/DDBJ whole genome shotgun (WGS) entry which is preliminary data.</text>
</comment>
<dbReference type="Pfam" id="PF04677">
    <property type="entry name" value="CwfJ_C_1"/>
    <property type="match status" value="1"/>
</dbReference>
<dbReference type="Pfam" id="PF00076">
    <property type="entry name" value="RRM_1"/>
    <property type="match status" value="1"/>
</dbReference>
<reference evidence="4" key="1">
    <citation type="submission" date="2023-07" db="EMBL/GenBank/DDBJ databases">
        <authorList>
            <consortium name="AG Swart"/>
            <person name="Singh M."/>
            <person name="Singh A."/>
            <person name="Seah K."/>
            <person name="Emmerich C."/>
        </authorList>
    </citation>
    <scope>NUCLEOTIDE SEQUENCE</scope>
    <source>
        <strain evidence="4">DP1</strain>
    </source>
</reference>
<dbReference type="EMBL" id="CAMPGE010030195">
    <property type="protein sequence ID" value="CAI2387704.1"/>
    <property type="molecule type" value="Genomic_DNA"/>
</dbReference>
<evidence type="ECO:0000256" key="2">
    <source>
        <dbReference type="SAM" id="MobiDB-lite"/>
    </source>
</evidence>
<dbReference type="GO" id="GO:0000398">
    <property type="term" value="P:mRNA splicing, via spliceosome"/>
    <property type="evidence" value="ECO:0007669"/>
    <property type="project" value="TreeGrafter"/>
</dbReference>
<dbReference type="AlphaFoldDB" id="A0AAD1YAY2"/>
<evidence type="ECO:0000313" key="4">
    <source>
        <dbReference type="EMBL" id="CAI2387704.1"/>
    </source>
</evidence>
<organism evidence="4 5">
    <name type="scientific">Euplotes crassus</name>
    <dbReference type="NCBI Taxonomy" id="5936"/>
    <lineage>
        <taxon>Eukaryota</taxon>
        <taxon>Sar</taxon>
        <taxon>Alveolata</taxon>
        <taxon>Ciliophora</taxon>
        <taxon>Intramacronucleata</taxon>
        <taxon>Spirotrichea</taxon>
        <taxon>Hypotrichia</taxon>
        <taxon>Euplotida</taxon>
        <taxon>Euplotidae</taxon>
        <taxon>Moneuplotes</taxon>
    </lineage>
</organism>
<dbReference type="GO" id="GO:0061632">
    <property type="term" value="F:RNA lariat debranching enzyme activator activity"/>
    <property type="evidence" value="ECO:0007669"/>
    <property type="project" value="TreeGrafter"/>
</dbReference>
<feature type="region of interest" description="Disordered" evidence="2">
    <location>
        <begin position="292"/>
        <end position="311"/>
    </location>
</feature>
<dbReference type="PANTHER" id="PTHR12072">
    <property type="entry name" value="CWF19, CELL CYCLE CONTROL PROTEIN"/>
    <property type="match status" value="1"/>
</dbReference>
<dbReference type="InterPro" id="IPR012677">
    <property type="entry name" value="Nucleotide-bd_a/b_plait_sf"/>
</dbReference>
<dbReference type="SMART" id="SM00360">
    <property type="entry name" value="RRM"/>
    <property type="match status" value="1"/>
</dbReference>
<accession>A0AAD1YAY2</accession>
<dbReference type="InterPro" id="IPR035979">
    <property type="entry name" value="RBD_domain_sf"/>
</dbReference>
<dbReference type="InterPro" id="IPR040194">
    <property type="entry name" value="Cwf19-like"/>
</dbReference>
<dbReference type="PROSITE" id="PS50102">
    <property type="entry name" value="RRM"/>
    <property type="match status" value="1"/>
</dbReference>
<dbReference type="Gene3D" id="3.30.428.10">
    <property type="entry name" value="HIT-like"/>
    <property type="match status" value="1"/>
</dbReference>
<feature type="domain" description="RRM" evidence="3">
    <location>
        <begin position="353"/>
        <end position="431"/>
    </location>
</feature>
<dbReference type="InterPro" id="IPR000504">
    <property type="entry name" value="RRM_dom"/>
</dbReference>
<dbReference type="Gene3D" id="3.30.70.330">
    <property type="match status" value="1"/>
</dbReference>
<keyword evidence="5" id="KW-1185">Reference proteome</keyword>
<evidence type="ECO:0000256" key="1">
    <source>
        <dbReference type="PROSITE-ProRule" id="PRU00176"/>
    </source>
</evidence>
<name>A0AAD1YAY2_EUPCR</name>
<evidence type="ECO:0000313" key="5">
    <source>
        <dbReference type="Proteomes" id="UP001295684"/>
    </source>
</evidence>
<dbReference type="Proteomes" id="UP001295684">
    <property type="component" value="Unassembled WGS sequence"/>
</dbReference>
<dbReference type="InterPro" id="IPR036265">
    <property type="entry name" value="HIT-like_sf"/>
</dbReference>
<protein>
    <recommendedName>
        <fullName evidence="3">RRM domain-containing protein</fullName>
    </recommendedName>
</protein>
<dbReference type="CDD" id="cd00590">
    <property type="entry name" value="RRM_SF"/>
    <property type="match status" value="1"/>
</dbReference>